<dbReference type="Proteomes" id="UP000228888">
    <property type="component" value="Unassembled WGS sequence"/>
</dbReference>
<dbReference type="Proteomes" id="UP000228874">
    <property type="component" value="Unassembled WGS sequence"/>
</dbReference>
<evidence type="ECO:0000313" key="3">
    <source>
        <dbReference type="EMBL" id="PIV13932.1"/>
    </source>
</evidence>
<feature type="transmembrane region" description="Helical" evidence="1">
    <location>
        <begin position="27"/>
        <end position="45"/>
    </location>
</feature>
<evidence type="ECO:0000313" key="9">
    <source>
        <dbReference type="Proteomes" id="UP000228874"/>
    </source>
</evidence>
<evidence type="ECO:0000313" key="10">
    <source>
        <dbReference type="Proteomes" id="UP000228888"/>
    </source>
</evidence>
<dbReference type="EMBL" id="PFIH01000021">
    <property type="protein sequence ID" value="PIX28177.1"/>
    <property type="molecule type" value="Genomic_DNA"/>
</dbReference>
<dbReference type="Proteomes" id="UP000231449">
    <property type="component" value="Unassembled WGS sequence"/>
</dbReference>
<comment type="caution">
    <text evidence="2">The sequence shown here is derived from an EMBL/GenBank/DDBJ whole genome shotgun (WGS) entry which is preliminary data.</text>
</comment>
<name>A0A2G9LJV8_HUBC1</name>
<dbReference type="Proteomes" id="UP000228989">
    <property type="component" value="Unassembled WGS sequence"/>
</dbReference>
<dbReference type="EMBL" id="PFMG01000015">
    <property type="protein sequence ID" value="PIZ00003.1"/>
    <property type="molecule type" value="Genomic_DNA"/>
</dbReference>
<evidence type="ECO:0000313" key="6">
    <source>
        <dbReference type="EMBL" id="PIX28177.1"/>
    </source>
</evidence>
<accession>A0A2H9QSW6</accession>
<dbReference type="EMBL" id="PFUW01000003">
    <property type="protein sequence ID" value="PJB04505.1"/>
    <property type="molecule type" value="Genomic_DNA"/>
</dbReference>
<reference evidence="9 10" key="1">
    <citation type="submission" date="2017-09" db="EMBL/GenBank/DDBJ databases">
        <title>Depth-based differentiation of microbial function through sediment-hosted aquifers and enrichment of novel symbionts in the deep terrestrial subsurface.</title>
        <authorList>
            <person name="Probst A.J."/>
            <person name="Ladd B."/>
            <person name="Jarett J.K."/>
            <person name="Geller-Mcgrath D.E."/>
            <person name="Sieber C.M.K."/>
            <person name="Emerson J.B."/>
            <person name="Anantharaman K."/>
            <person name="Thomas B.C."/>
            <person name="Malmstrom R."/>
            <person name="Stieglmeier M."/>
            <person name="Klingl A."/>
            <person name="Woyke T."/>
            <person name="Ryan C.M."/>
            <person name="Banfield J.F."/>
        </authorList>
    </citation>
    <scope>NUCLEOTIDE SEQUENCE [LARGE SCALE GENOMIC DNA]</scope>
</reference>
<dbReference type="EMBL" id="PETW01000024">
    <property type="protein sequence ID" value="PIV46458.1"/>
    <property type="molecule type" value="Genomic_DNA"/>
</dbReference>
<dbReference type="AlphaFoldDB" id="A0A2G9LJV8"/>
<feature type="transmembrane region" description="Helical" evidence="1">
    <location>
        <begin position="65"/>
        <end position="85"/>
    </location>
</feature>
<evidence type="ECO:0000313" key="2">
    <source>
        <dbReference type="EMBL" id="PIN66811.1"/>
    </source>
</evidence>
<feature type="transmembrane region" description="Helical" evidence="1">
    <location>
        <begin position="92"/>
        <end position="111"/>
    </location>
</feature>
<accession>A0A2H9M2W7</accession>
<keyword evidence="1" id="KW-0472">Membrane</keyword>
<reference evidence="2 11" key="2">
    <citation type="submission" date="2017-09" db="EMBL/GenBank/DDBJ databases">
        <title>Depth-based differentiation of microbial function through sediment-hosted aquifers and enrichment of novel symbionts in the deep terrestrial subsurface.</title>
        <authorList>
            <person name="Probst A.J."/>
            <person name="Ladd B."/>
            <person name="Jarett J.K."/>
            <person name="Geller-Mcgrath D.E."/>
            <person name="Sieber C.M."/>
            <person name="Emerson J.B."/>
            <person name="Anantharaman K."/>
            <person name="Thomas B.C."/>
            <person name="Malmstrom R."/>
            <person name="Stieglmeier M."/>
            <person name="Klingl A."/>
            <person name="Woyke T."/>
            <person name="Ryan C.M."/>
            <person name="Banfield J.F."/>
        </authorList>
    </citation>
    <scope>NUCLEOTIDE SEQUENCE [LARGE SCALE GENOMIC DNA]</scope>
    <source>
        <strain evidence="4">CG02_land_8_20_14_3_00_31_209</strain>
        <strain evidence="3">CG03_land_8_20_14_0_80_31_114</strain>
        <strain evidence="5">CG17_big_fil_post_rev_8_21_14_2_50_31_73</strain>
        <strain evidence="2">CG18_big_fil_WC_8_21_14_2_50_31_19</strain>
        <strain evidence="7">CG_4_10_14_0_8_um_filter_31_133</strain>
        <strain evidence="6">CG_4_8_14_3_um_filter</strain>
        <strain evidence="8">CG_4_9_14_3_um_filter_31_125</strain>
    </source>
</reference>
<organism evidence="2 11">
    <name type="scientific">Huberarchaeum crystalense</name>
    <dbReference type="NCBI Taxonomy" id="2014257"/>
    <lineage>
        <taxon>Archaea</taxon>
        <taxon>Candidatus Huberarchaeota</taxon>
        <taxon>Candidatus Huberarchaeia</taxon>
        <taxon>Candidatus Huberarchaeales</taxon>
        <taxon>Candidatus Huberarchaeaceae</taxon>
        <taxon>Candidatus Huberarchaeum</taxon>
    </lineage>
</organism>
<proteinExistence type="predicted"/>
<evidence type="ECO:0000256" key="1">
    <source>
        <dbReference type="SAM" id="Phobius"/>
    </source>
</evidence>
<accession>A0A2H9N2U6</accession>
<accession>A0A2H9MM73</accession>
<keyword evidence="1" id="KW-0812">Transmembrane</keyword>
<dbReference type="EMBL" id="PEUT01000001">
    <property type="protein sequence ID" value="PIV13932.1"/>
    <property type="molecule type" value="Genomic_DNA"/>
</dbReference>
<evidence type="ECO:0000313" key="5">
    <source>
        <dbReference type="EMBL" id="PIV89617.1"/>
    </source>
</evidence>
<dbReference type="Proteomes" id="UP000230477">
    <property type="component" value="Unassembled WGS sequence"/>
</dbReference>
<evidence type="ECO:0000313" key="4">
    <source>
        <dbReference type="EMBL" id="PIV46458.1"/>
    </source>
</evidence>
<dbReference type="Proteomes" id="UP000230713">
    <property type="component" value="Unassembled WGS sequence"/>
</dbReference>
<evidence type="ECO:0000313" key="7">
    <source>
        <dbReference type="EMBL" id="PIZ00003.1"/>
    </source>
</evidence>
<dbReference type="EMBL" id="PCUF01000001">
    <property type="protein sequence ID" value="PIN66811.1"/>
    <property type="molecule type" value="Genomic_DNA"/>
</dbReference>
<gene>
    <name evidence="8" type="ORF">CO124_00180</name>
    <name evidence="4" type="ORF">COS22_01330</name>
    <name evidence="3" type="ORF">COS45_00045</name>
    <name evidence="5" type="ORF">COW47_01780</name>
    <name evidence="2" type="ORF">COW69_00265</name>
    <name evidence="7" type="ORF">COY63_00575</name>
    <name evidence="6" type="ORF">COZ66_00735</name>
</gene>
<keyword evidence="1" id="KW-1133">Transmembrane helix</keyword>
<accession>A0A2H9P913</accession>
<accession>A0A2H9M981</accession>
<evidence type="ECO:0000313" key="11">
    <source>
        <dbReference type="Proteomes" id="UP000229789"/>
    </source>
</evidence>
<dbReference type="Proteomes" id="UP000229789">
    <property type="component" value="Unassembled WGS sequence"/>
</dbReference>
<feature type="transmembrane region" description="Helical" evidence="1">
    <location>
        <begin position="142"/>
        <end position="175"/>
    </location>
</feature>
<protein>
    <submittedName>
        <fullName evidence="2">Uncharacterized protein</fullName>
    </submittedName>
</protein>
<accession>A0A2G9LJV8</accession>
<sequence length="181" mass="20927">MIHNKKIAKICIIKNKDNKKCQQELSLTWRELSLAVIIVVFGFLFSTKEFLLFLNTLNPIYGFMLYYFILFLVLFVFSKFGFVIMNVKIQNIVQVIGSTMIAFAFFIVVSWESAYVQYITLGSYGEISNIFLQSEDGAVWYFWYNIIGIVNIELARLLTFVITPFVLVIVGGLLVTKRKLL</sequence>
<evidence type="ECO:0000313" key="8">
    <source>
        <dbReference type="EMBL" id="PJB04505.1"/>
    </source>
</evidence>
<dbReference type="EMBL" id="PFFF01000041">
    <property type="protein sequence ID" value="PIV89617.1"/>
    <property type="molecule type" value="Genomic_DNA"/>
</dbReference>